<evidence type="ECO:0000256" key="2">
    <source>
        <dbReference type="ARBA" id="ARBA00004141"/>
    </source>
</evidence>
<organism evidence="13 14">
    <name type="scientific">Candidatus Hakubella thermalkaliphila</name>
    <dbReference type="NCBI Taxonomy" id="2754717"/>
    <lineage>
        <taxon>Bacteria</taxon>
        <taxon>Bacillati</taxon>
        <taxon>Actinomycetota</taxon>
        <taxon>Actinomycetota incertae sedis</taxon>
        <taxon>Candidatus Hakubellales</taxon>
        <taxon>Candidatus Hakubellaceae</taxon>
        <taxon>Candidatus Hakubella</taxon>
    </lineage>
</organism>
<dbReference type="EMBL" id="BLRU01000475">
    <property type="protein sequence ID" value="GFP20501.1"/>
    <property type="molecule type" value="Genomic_DNA"/>
</dbReference>
<feature type="transmembrane region" description="Helical" evidence="11">
    <location>
        <begin position="30"/>
        <end position="48"/>
    </location>
</feature>
<comment type="subcellular location">
    <subcellularLocation>
        <location evidence="2">Membrane</location>
        <topology evidence="2">Multi-pass membrane protein</topology>
    </subcellularLocation>
</comment>
<gene>
    <name evidence="13" type="ORF">HKBW3S03_02004</name>
</gene>
<protein>
    <submittedName>
        <fullName evidence="13">Regulator of sigma E protease</fullName>
    </submittedName>
</protein>
<evidence type="ECO:0000256" key="5">
    <source>
        <dbReference type="ARBA" id="ARBA00022692"/>
    </source>
</evidence>
<keyword evidence="9" id="KW-0482">Metalloprotease</keyword>
<evidence type="ECO:0000256" key="6">
    <source>
        <dbReference type="ARBA" id="ARBA00022801"/>
    </source>
</evidence>
<evidence type="ECO:0000256" key="8">
    <source>
        <dbReference type="ARBA" id="ARBA00022989"/>
    </source>
</evidence>
<dbReference type="PANTHER" id="PTHR42837:SF2">
    <property type="entry name" value="MEMBRANE METALLOPROTEASE ARASP2, CHLOROPLASTIC-RELATED"/>
    <property type="match status" value="1"/>
</dbReference>
<keyword evidence="10 11" id="KW-0472">Membrane</keyword>
<evidence type="ECO:0000256" key="4">
    <source>
        <dbReference type="ARBA" id="ARBA00022670"/>
    </source>
</evidence>
<evidence type="ECO:0000256" key="1">
    <source>
        <dbReference type="ARBA" id="ARBA00001947"/>
    </source>
</evidence>
<dbReference type="PANTHER" id="PTHR42837">
    <property type="entry name" value="REGULATOR OF SIGMA-E PROTEASE RSEP"/>
    <property type="match status" value="1"/>
</dbReference>
<dbReference type="GO" id="GO:0004222">
    <property type="term" value="F:metalloendopeptidase activity"/>
    <property type="evidence" value="ECO:0007669"/>
    <property type="project" value="InterPro"/>
</dbReference>
<reference evidence="13 14" key="1">
    <citation type="journal article" date="2020" name="Front. Microbiol.">
        <title>Single-cell genomics of novel Actinobacteria with the Wood-Ljungdahl pathway discovered in a serpentinizing system.</title>
        <authorList>
            <person name="Merino N."/>
            <person name="Kawai M."/>
            <person name="Boyd E.S."/>
            <person name="Colman D.R."/>
            <person name="McGlynn S.E."/>
            <person name="Nealson K.H."/>
            <person name="Kurokawa K."/>
            <person name="Hongoh Y."/>
        </authorList>
    </citation>
    <scope>NUCLEOTIDE SEQUENCE [LARGE SCALE GENOMIC DNA]</scope>
    <source>
        <strain evidence="13 14">S03</strain>
    </source>
</reference>
<evidence type="ECO:0000256" key="7">
    <source>
        <dbReference type="ARBA" id="ARBA00022833"/>
    </source>
</evidence>
<comment type="cofactor">
    <cofactor evidence="1">
        <name>Zn(2+)</name>
        <dbReference type="ChEBI" id="CHEBI:29105"/>
    </cofactor>
</comment>
<keyword evidence="4 13" id="KW-0645">Protease</keyword>
<evidence type="ECO:0000259" key="12">
    <source>
        <dbReference type="Pfam" id="PF02163"/>
    </source>
</evidence>
<dbReference type="AlphaFoldDB" id="A0A6V8NMH1"/>
<feature type="non-terminal residue" evidence="13">
    <location>
        <position position="1"/>
    </location>
</feature>
<sequence>PIPALDGSRLVFLLVEGMRGRPIDPQKESFVHFVGFTVLILLMIVIAYRDLTRLNLFF</sequence>
<evidence type="ECO:0000313" key="13">
    <source>
        <dbReference type="EMBL" id="GFP20501.1"/>
    </source>
</evidence>
<name>A0A6V8NMH1_9ACTN</name>
<keyword evidence="7" id="KW-0862">Zinc</keyword>
<keyword evidence="8 11" id="KW-1133">Transmembrane helix</keyword>
<proteinExistence type="inferred from homology"/>
<evidence type="ECO:0000256" key="9">
    <source>
        <dbReference type="ARBA" id="ARBA00023049"/>
    </source>
</evidence>
<evidence type="ECO:0000256" key="3">
    <source>
        <dbReference type="ARBA" id="ARBA00007931"/>
    </source>
</evidence>
<dbReference type="Pfam" id="PF02163">
    <property type="entry name" value="Peptidase_M50"/>
    <property type="match status" value="1"/>
</dbReference>
<feature type="domain" description="Peptidase M50" evidence="12">
    <location>
        <begin position="1"/>
        <end position="42"/>
    </location>
</feature>
<comment type="caution">
    <text evidence="13">The sequence shown here is derived from an EMBL/GenBank/DDBJ whole genome shotgun (WGS) entry which is preliminary data.</text>
</comment>
<accession>A0A6V8NMH1</accession>
<dbReference type="GO" id="GO:0006508">
    <property type="term" value="P:proteolysis"/>
    <property type="evidence" value="ECO:0007669"/>
    <property type="project" value="UniProtKB-KW"/>
</dbReference>
<dbReference type="InterPro" id="IPR004387">
    <property type="entry name" value="Pept_M50_Zn"/>
</dbReference>
<keyword evidence="6" id="KW-0378">Hydrolase</keyword>
<dbReference type="GO" id="GO:0016020">
    <property type="term" value="C:membrane"/>
    <property type="evidence" value="ECO:0007669"/>
    <property type="project" value="UniProtKB-SubCell"/>
</dbReference>
<keyword evidence="5 11" id="KW-0812">Transmembrane</keyword>
<comment type="similarity">
    <text evidence="3">Belongs to the peptidase M50B family.</text>
</comment>
<dbReference type="InterPro" id="IPR008915">
    <property type="entry name" value="Peptidase_M50"/>
</dbReference>
<evidence type="ECO:0000256" key="11">
    <source>
        <dbReference type="SAM" id="Phobius"/>
    </source>
</evidence>
<evidence type="ECO:0000313" key="14">
    <source>
        <dbReference type="Proteomes" id="UP000574717"/>
    </source>
</evidence>
<dbReference type="Proteomes" id="UP000574717">
    <property type="component" value="Unassembled WGS sequence"/>
</dbReference>
<evidence type="ECO:0000256" key="10">
    <source>
        <dbReference type="ARBA" id="ARBA00023136"/>
    </source>
</evidence>